<dbReference type="EMBL" id="JAUTXU010000182">
    <property type="protein sequence ID" value="KAK3700647.1"/>
    <property type="molecule type" value="Genomic_DNA"/>
</dbReference>
<dbReference type="Proteomes" id="UP001281147">
    <property type="component" value="Unassembled WGS sequence"/>
</dbReference>
<keyword evidence="2" id="KW-1185">Reference proteome</keyword>
<proteinExistence type="predicted"/>
<accession>A0ACC3MPI5</accession>
<gene>
    <name evidence="1" type="ORF">LTR37_015836</name>
</gene>
<comment type="caution">
    <text evidence="1">The sequence shown here is derived from an EMBL/GenBank/DDBJ whole genome shotgun (WGS) entry which is preliminary data.</text>
</comment>
<reference evidence="1" key="1">
    <citation type="submission" date="2023-07" db="EMBL/GenBank/DDBJ databases">
        <title>Black Yeasts Isolated from many extreme environments.</title>
        <authorList>
            <person name="Coleine C."/>
            <person name="Stajich J.E."/>
            <person name="Selbmann L."/>
        </authorList>
    </citation>
    <scope>NUCLEOTIDE SEQUENCE</scope>
    <source>
        <strain evidence="1">CCFEE 5714</strain>
    </source>
</reference>
<evidence type="ECO:0000313" key="2">
    <source>
        <dbReference type="Proteomes" id="UP001281147"/>
    </source>
</evidence>
<protein>
    <submittedName>
        <fullName evidence="1">Uncharacterized protein</fullName>
    </submittedName>
</protein>
<name>A0ACC3MPI5_9PEZI</name>
<sequence length="1021" mass="113982">MPKIASSVFIEETDEESINTDTTAESEHDSEKEYPVERILAEARDVDGQMKYLLKWEGYPLYAAQWENQNNITHEVLLREWEADKRRASQGGKPLFDVTVWDAAFEVHEEEVQKKRRLRMAKRRRRGEKVSHLSHASEDEGQLPTTEAPKRTRAKTSPVRRKGVAQPASKSRSRQSTAIDYDAEESSPDDDSLFDESEARAPAVASPGKRKRIDAPIASAPRRDILPRKTPSVPSTTQKHKPASTASKATTSVKSVEKAAGSSVAKPPSTSSAARKSAPSGGGAAIGTAKRSNVFAGDWTGPKKRRDRARVSGETPKDSNDPKFSKLSVQNRYQKYSKNEPAPDISALAMVDPKTGKVQLPKSVPFKAPTNIHRAYGRRTPPPAANRRSPTPPSPALQQGEAQAMPPNQFTLAPEPSHSTGAAASGNKPVHDGRKSLTCKYWLSGTCQYTSERCPFAHSNQGVTEQKLITCRFWANGGRCNKTEEQCEFAHRFTGVVAGRPGTFAHSHSHQVDSEHRPRNPEQKLKTCHFWADGGRCNRTEEQCEFAHRLTGVVAEPPGTFRKVSRPTDPPVPVVVPDQSSTGQVLPVPQQVEPPINEVPLPNPPRTHSLTITEPLEVPQKPHQPTNAANEPSDPRLRGRAPVASGSALLSPTELVQHTPATVRQPELAESSVEGDIEMMSDDVEADLQMAIRGAPQLDLNKLLTVKAGKVTDKVFIQIPEGRWKEMLLLKKRFERVYCKVFTSRESDHWDFFRKTFGKCCLVILHPSELFAGTIPDLHNFLIEFGGGISVYSVGVQHEQCIREQRAPAYEAQRLFPQGQFTFISDDVFFYYPEKATEIIERFLESTAHKKPGEENSKIGARPGVKETLLRFAGNNFDEEGDEDDSKDLRWIKCYDALCRLCPVQDEDPYYMPERSVPLPSSHLWSIDTESLPSFKGRWEGGDEEGATDYMANHFAGEACIQAWKWRRFVFVYQRPGDQRVAMSSQGREEVQQVVDPKGWMKKYNHIGVVTPEQALNMMKR</sequence>
<organism evidence="1 2">
    <name type="scientific">Vermiconidia calcicola</name>
    <dbReference type="NCBI Taxonomy" id="1690605"/>
    <lineage>
        <taxon>Eukaryota</taxon>
        <taxon>Fungi</taxon>
        <taxon>Dikarya</taxon>
        <taxon>Ascomycota</taxon>
        <taxon>Pezizomycotina</taxon>
        <taxon>Dothideomycetes</taxon>
        <taxon>Dothideomycetidae</taxon>
        <taxon>Mycosphaerellales</taxon>
        <taxon>Extremaceae</taxon>
        <taxon>Vermiconidia</taxon>
    </lineage>
</organism>
<evidence type="ECO:0000313" key="1">
    <source>
        <dbReference type="EMBL" id="KAK3700647.1"/>
    </source>
</evidence>